<evidence type="ECO:0000256" key="9">
    <source>
        <dbReference type="RuleBase" id="RU000461"/>
    </source>
</evidence>
<evidence type="ECO:0000256" key="5">
    <source>
        <dbReference type="ARBA" id="ARBA00023002"/>
    </source>
</evidence>
<dbReference type="PANTHER" id="PTHR24291">
    <property type="entry name" value="CYTOCHROME P450 FAMILY 4"/>
    <property type="match status" value="1"/>
</dbReference>
<sequence>MFLILLALAGVAALTYYWSWRAGRKHMYELAEKIPGEKGLPFVGLALHVMFKNHNDILEFAYGLSQKPEYKDVTKIWLGPRLIVSIHNPKDVELVLGSNVHLRKSIEYSYFQPWFGNGLLISYGDVWKTHRKMIAPTFHLNVLKKFMSDFNYNSKRLMARLEHLEGKEFDCHEYMSECMVETLSETVMGVRQEAKGRNCLTYAMSVMKMCDILHTRQTKLWFRPDFLFRFTNLRQDNDHHLSIILNLTNNLLRKKKELYDHKKKPFPVPKDAAETKKDSSPKEKFAFGIATGLNDDIDNDECDIGEKRRLPFLESMIERAHKGDGMSDVEIKDQVNTIMFEGHDTTAAASSFFLCVMGAKPDIQEKVIEEIDSIFGNSDRDVTFQDTLELKFLERCLLETLRLFPPVPIIARTLEHDLSLATSDLVVPAGCTVVIPMFKIHRRGDIYPNPEEFDPDNFLPENAASRHYYAYVPFSAGPRSCVGRKYAMLKLKILLTNILRKFQVKPSKLAMKDWKLQGDIILKRSEGFNVALEKRTSIAT</sequence>
<evidence type="ECO:0000256" key="6">
    <source>
        <dbReference type="ARBA" id="ARBA00023004"/>
    </source>
</evidence>
<evidence type="ECO:0000313" key="11">
    <source>
        <dbReference type="Proteomes" id="UP000494040"/>
    </source>
</evidence>
<evidence type="ECO:0000256" key="1">
    <source>
        <dbReference type="ARBA" id="ARBA00001971"/>
    </source>
</evidence>
<dbReference type="Pfam" id="PF00067">
    <property type="entry name" value="p450"/>
    <property type="match status" value="1"/>
</dbReference>
<keyword evidence="6 8" id="KW-0408">Iron</keyword>
<dbReference type="Proteomes" id="UP000494040">
    <property type="component" value="Unassembled WGS sequence"/>
</dbReference>
<evidence type="ECO:0000256" key="2">
    <source>
        <dbReference type="ARBA" id="ARBA00010617"/>
    </source>
</evidence>
<evidence type="ECO:0000313" key="10">
    <source>
        <dbReference type="EnsemblMetazoa" id="XP_014248590.1"/>
    </source>
</evidence>
<comment type="cofactor">
    <cofactor evidence="1 8">
        <name>heme</name>
        <dbReference type="ChEBI" id="CHEBI:30413"/>
    </cofactor>
</comment>
<dbReference type="GeneID" id="106666149"/>
<evidence type="ECO:0008006" key="12">
    <source>
        <dbReference type="Google" id="ProtNLM"/>
    </source>
</evidence>
<dbReference type="GO" id="GO:0004497">
    <property type="term" value="F:monooxygenase activity"/>
    <property type="evidence" value="ECO:0007669"/>
    <property type="project" value="UniProtKB-KW"/>
</dbReference>
<keyword evidence="11" id="KW-1185">Reference proteome</keyword>
<dbReference type="PRINTS" id="PR00463">
    <property type="entry name" value="EP450I"/>
</dbReference>
<dbReference type="Gene3D" id="1.10.630.10">
    <property type="entry name" value="Cytochrome P450"/>
    <property type="match status" value="1"/>
</dbReference>
<keyword evidence="4 8" id="KW-0479">Metal-binding</keyword>
<name>A0A8I6RS37_CIMLE</name>
<dbReference type="OMA" id="ILREICM"/>
<dbReference type="EnsemblMetazoa" id="XM_014393104.2">
    <property type="protein sequence ID" value="XP_014248590.1"/>
    <property type="gene ID" value="LOC106666149"/>
</dbReference>
<accession>A0A8I6RS37</accession>
<keyword evidence="5 9" id="KW-0560">Oxidoreductase</keyword>
<dbReference type="AlphaFoldDB" id="A0A8I6RS37"/>
<dbReference type="KEGG" id="clec:106666149"/>
<protein>
    <recommendedName>
        <fullName evidence="12">Cytochrome P450</fullName>
    </recommendedName>
</protein>
<dbReference type="OrthoDB" id="1470350at2759"/>
<organism evidence="10 11">
    <name type="scientific">Cimex lectularius</name>
    <name type="common">Bed bug</name>
    <name type="synonym">Acanthia lectularia</name>
    <dbReference type="NCBI Taxonomy" id="79782"/>
    <lineage>
        <taxon>Eukaryota</taxon>
        <taxon>Metazoa</taxon>
        <taxon>Ecdysozoa</taxon>
        <taxon>Arthropoda</taxon>
        <taxon>Hexapoda</taxon>
        <taxon>Insecta</taxon>
        <taxon>Pterygota</taxon>
        <taxon>Neoptera</taxon>
        <taxon>Paraneoptera</taxon>
        <taxon>Hemiptera</taxon>
        <taxon>Heteroptera</taxon>
        <taxon>Panheteroptera</taxon>
        <taxon>Cimicomorpha</taxon>
        <taxon>Cimicidae</taxon>
        <taxon>Cimex</taxon>
    </lineage>
</organism>
<evidence type="ECO:0000256" key="8">
    <source>
        <dbReference type="PIRSR" id="PIRSR602401-1"/>
    </source>
</evidence>
<dbReference type="GO" id="GO:0005506">
    <property type="term" value="F:iron ion binding"/>
    <property type="evidence" value="ECO:0007669"/>
    <property type="project" value="InterPro"/>
</dbReference>
<dbReference type="InterPro" id="IPR036396">
    <property type="entry name" value="Cyt_P450_sf"/>
</dbReference>
<proteinExistence type="inferred from homology"/>
<dbReference type="InterPro" id="IPR001128">
    <property type="entry name" value="Cyt_P450"/>
</dbReference>
<dbReference type="PANTHER" id="PTHR24291:SF106">
    <property type="entry name" value="CYTOCHROME P450 4G1-RELATED"/>
    <property type="match status" value="1"/>
</dbReference>
<dbReference type="InterPro" id="IPR002401">
    <property type="entry name" value="Cyt_P450_E_grp-I"/>
</dbReference>
<keyword evidence="7 9" id="KW-0503">Monooxygenase</keyword>
<keyword evidence="3 8" id="KW-0349">Heme</keyword>
<dbReference type="PROSITE" id="PS00086">
    <property type="entry name" value="CYTOCHROME_P450"/>
    <property type="match status" value="1"/>
</dbReference>
<dbReference type="GO" id="GO:0016705">
    <property type="term" value="F:oxidoreductase activity, acting on paired donors, with incorporation or reduction of molecular oxygen"/>
    <property type="evidence" value="ECO:0007669"/>
    <property type="project" value="InterPro"/>
</dbReference>
<dbReference type="PRINTS" id="PR00385">
    <property type="entry name" value="P450"/>
</dbReference>
<evidence type="ECO:0000256" key="4">
    <source>
        <dbReference type="ARBA" id="ARBA00022723"/>
    </source>
</evidence>
<reference evidence="10" key="1">
    <citation type="submission" date="2022-01" db="UniProtKB">
        <authorList>
            <consortium name="EnsemblMetazoa"/>
        </authorList>
    </citation>
    <scope>IDENTIFICATION</scope>
</reference>
<feature type="binding site" description="axial binding residue" evidence="8">
    <location>
        <position position="481"/>
    </location>
    <ligand>
        <name>heme</name>
        <dbReference type="ChEBI" id="CHEBI:30413"/>
    </ligand>
    <ligandPart>
        <name>Fe</name>
        <dbReference type="ChEBI" id="CHEBI:18248"/>
    </ligandPart>
</feature>
<evidence type="ECO:0000256" key="7">
    <source>
        <dbReference type="ARBA" id="ARBA00023033"/>
    </source>
</evidence>
<dbReference type="RefSeq" id="XP_014248590.1">
    <property type="nucleotide sequence ID" value="XM_014393104.2"/>
</dbReference>
<dbReference type="InterPro" id="IPR017972">
    <property type="entry name" value="Cyt_P450_CS"/>
</dbReference>
<comment type="similarity">
    <text evidence="2 9">Belongs to the cytochrome P450 family.</text>
</comment>
<dbReference type="SUPFAM" id="SSF48264">
    <property type="entry name" value="Cytochrome P450"/>
    <property type="match status" value="1"/>
</dbReference>
<dbReference type="CDD" id="cd20628">
    <property type="entry name" value="CYP4"/>
    <property type="match status" value="1"/>
</dbReference>
<dbReference type="InterPro" id="IPR050196">
    <property type="entry name" value="Cytochrome_P450_Monoox"/>
</dbReference>
<evidence type="ECO:0000256" key="3">
    <source>
        <dbReference type="ARBA" id="ARBA00022617"/>
    </source>
</evidence>
<dbReference type="GO" id="GO:0020037">
    <property type="term" value="F:heme binding"/>
    <property type="evidence" value="ECO:0007669"/>
    <property type="project" value="InterPro"/>
</dbReference>